<gene>
    <name evidence="1" type="ORF">PIB30_085184</name>
</gene>
<protein>
    <submittedName>
        <fullName evidence="1">Uncharacterized protein</fullName>
    </submittedName>
</protein>
<dbReference type="EMBL" id="JASCZI010092030">
    <property type="protein sequence ID" value="MED6151729.1"/>
    <property type="molecule type" value="Genomic_DNA"/>
</dbReference>
<dbReference type="Proteomes" id="UP001341840">
    <property type="component" value="Unassembled WGS sequence"/>
</dbReference>
<evidence type="ECO:0000313" key="2">
    <source>
        <dbReference type="Proteomes" id="UP001341840"/>
    </source>
</evidence>
<comment type="caution">
    <text evidence="1">The sequence shown here is derived from an EMBL/GenBank/DDBJ whole genome shotgun (WGS) entry which is preliminary data.</text>
</comment>
<evidence type="ECO:0000313" key="1">
    <source>
        <dbReference type="EMBL" id="MED6151729.1"/>
    </source>
</evidence>
<proteinExistence type="predicted"/>
<keyword evidence="2" id="KW-1185">Reference proteome</keyword>
<sequence>MPQTREDGMFVLLELIACPELEFFLRYAAKESIGSKGFMKRSKEGRIVASGVASRLKKHQQKLPTQQESCASNSLATTEATHTANGAAHAAFLCQQSCLRSK</sequence>
<organism evidence="1 2">
    <name type="scientific">Stylosanthes scabra</name>
    <dbReference type="NCBI Taxonomy" id="79078"/>
    <lineage>
        <taxon>Eukaryota</taxon>
        <taxon>Viridiplantae</taxon>
        <taxon>Streptophyta</taxon>
        <taxon>Embryophyta</taxon>
        <taxon>Tracheophyta</taxon>
        <taxon>Spermatophyta</taxon>
        <taxon>Magnoliopsida</taxon>
        <taxon>eudicotyledons</taxon>
        <taxon>Gunneridae</taxon>
        <taxon>Pentapetalae</taxon>
        <taxon>rosids</taxon>
        <taxon>fabids</taxon>
        <taxon>Fabales</taxon>
        <taxon>Fabaceae</taxon>
        <taxon>Papilionoideae</taxon>
        <taxon>50 kb inversion clade</taxon>
        <taxon>dalbergioids sensu lato</taxon>
        <taxon>Dalbergieae</taxon>
        <taxon>Pterocarpus clade</taxon>
        <taxon>Stylosanthes</taxon>
    </lineage>
</organism>
<accession>A0ABU6TTD0</accession>
<reference evidence="1 2" key="1">
    <citation type="journal article" date="2023" name="Plants (Basel)">
        <title>Bridging the Gap: Combining Genomics and Transcriptomics Approaches to Understand Stylosanthes scabra, an Orphan Legume from the Brazilian Caatinga.</title>
        <authorList>
            <person name="Ferreira-Neto J.R.C."/>
            <person name="da Silva M.D."/>
            <person name="Binneck E."/>
            <person name="de Melo N.F."/>
            <person name="da Silva R.H."/>
            <person name="de Melo A.L.T.M."/>
            <person name="Pandolfi V."/>
            <person name="Bustamante F.O."/>
            <person name="Brasileiro-Vidal A.C."/>
            <person name="Benko-Iseppon A.M."/>
        </authorList>
    </citation>
    <scope>NUCLEOTIDE SEQUENCE [LARGE SCALE GENOMIC DNA]</scope>
    <source>
        <tissue evidence="1">Leaves</tissue>
    </source>
</reference>
<name>A0ABU6TTD0_9FABA</name>